<evidence type="ECO:0008006" key="3">
    <source>
        <dbReference type="Google" id="ProtNLM"/>
    </source>
</evidence>
<dbReference type="Proteomes" id="UP000267077">
    <property type="component" value="Unassembled WGS sequence"/>
</dbReference>
<gene>
    <name evidence="1" type="ORF">EKH79_03620</name>
</gene>
<sequence length="100" mass="11152">MAFRIQLLRKTASSVTTSNQALHFHGGQGAAINIAVAEVLSVLRTAQEIEPNPNAVIFWYQHVKIRELDSMTAEQLVLEGRATDVVRFLRAIQSGVRHEQ</sequence>
<dbReference type="AlphaFoldDB" id="A0A3S0PHI0"/>
<reference evidence="1 2" key="1">
    <citation type="submission" date="2018-12" db="EMBL/GenBank/DDBJ databases">
        <title>Dyella dinghuensis sp. nov. DHOA06 and Dyella choica sp. nov. 4M-K27, isolated from forest soil.</title>
        <authorList>
            <person name="Qiu L.-H."/>
            <person name="Gao Z.-H."/>
        </authorList>
    </citation>
    <scope>NUCLEOTIDE SEQUENCE [LARGE SCALE GENOMIC DNA]</scope>
    <source>
        <strain evidence="1 2">DHOA06</strain>
    </source>
</reference>
<evidence type="ECO:0000313" key="1">
    <source>
        <dbReference type="EMBL" id="RUL65812.1"/>
    </source>
</evidence>
<dbReference type="RefSeq" id="WP_126672444.1">
    <property type="nucleotide sequence ID" value="NZ_RYZR01000003.1"/>
</dbReference>
<evidence type="ECO:0000313" key="2">
    <source>
        <dbReference type="Proteomes" id="UP000267077"/>
    </source>
</evidence>
<proteinExistence type="predicted"/>
<protein>
    <recommendedName>
        <fullName evidence="3">DUF2384 domain-containing protein</fullName>
    </recommendedName>
</protein>
<comment type="caution">
    <text evidence="1">The sequence shown here is derived from an EMBL/GenBank/DDBJ whole genome shotgun (WGS) entry which is preliminary data.</text>
</comment>
<name>A0A3S0PHI0_9GAMM</name>
<dbReference type="EMBL" id="RYZR01000003">
    <property type="protein sequence ID" value="RUL65812.1"/>
    <property type="molecule type" value="Genomic_DNA"/>
</dbReference>
<dbReference type="OrthoDB" id="5959778at2"/>
<organism evidence="1 2">
    <name type="scientific">Dyella dinghuensis</name>
    <dbReference type="NCBI Taxonomy" id="1920169"/>
    <lineage>
        <taxon>Bacteria</taxon>
        <taxon>Pseudomonadati</taxon>
        <taxon>Pseudomonadota</taxon>
        <taxon>Gammaproteobacteria</taxon>
        <taxon>Lysobacterales</taxon>
        <taxon>Rhodanobacteraceae</taxon>
        <taxon>Dyella</taxon>
    </lineage>
</organism>
<accession>A0A3S0PHI0</accession>
<keyword evidence="2" id="KW-1185">Reference proteome</keyword>